<proteinExistence type="predicted"/>
<comment type="caution">
    <text evidence="2">The sequence shown here is derived from an EMBL/GenBank/DDBJ whole genome shotgun (WGS) entry which is preliminary data.</text>
</comment>
<dbReference type="OrthoDB" id="3930096at2759"/>
<dbReference type="InterPro" id="IPR014721">
    <property type="entry name" value="Ribsml_uS5_D2-typ_fold_subgr"/>
</dbReference>
<evidence type="ECO:0000313" key="3">
    <source>
        <dbReference type="Proteomes" id="UP000243797"/>
    </source>
</evidence>
<dbReference type="InParanoid" id="A0A2K1QI44"/>
<organism evidence="2 3">
    <name type="scientific">Sphaceloma murrayae</name>
    <dbReference type="NCBI Taxonomy" id="2082308"/>
    <lineage>
        <taxon>Eukaryota</taxon>
        <taxon>Fungi</taxon>
        <taxon>Dikarya</taxon>
        <taxon>Ascomycota</taxon>
        <taxon>Pezizomycotina</taxon>
        <taxon>Dothideomycetes</taxon>
        <taxon>Dothideomycetidae</taxon>
        <taxon>Myriangiales</taxon>
        <taxon>Elsinoaceae</taxon>
        <taxon>Sphaceloma</taxon>
    </lineage>
</organism>
<dbReference type="Proteomes" id="UP000243797">
    <property type="component" value="Unassembled WGS sequence"/>
</dbReference>
<name>A0A2K1QI44_9PEZI</name>
<feature type="compositionally biased region" description="Polar residues" evidence="1">
    <location>
        <begin position="68"/>
        <end position="84"/>
    </location>
</feature>
<evidence type="ECO:0000256" key="1">
    <source>
        <dbReference type="SAM" id="MobiDB-lite"/>
    </source>
</evidence>
<accession>A0A2K1QI44</accession>
<dbReference type="EMBL" id="NKHZ01000081">
    <property type="protein sequence ID" value="PNS14834.1"/>
    <property type="molecule type" value="Genomic_DNA"/>
</dbReference>
<dbReference type="AlphaFoldDB" id="A0A2K1QI44"/>
<sequence length="309" mass="34344">MQNVSRSLRPLVLPPRTSGALALDRHYGITTPHRYYHAPQTVAQHSADALPYPGKSTPAAILRRQRTAQRSPEPNPFEQDTPQPKNHPPSSRRPRKPSSSAATSRDLHNTAPNPRAVPWNSSITSLNFNYLPPPLPAITPVTPAQTRNCAYDPKHPLNIYAHRRIEEWKHNAFNWTVTVPVSVSKKAVVRNWVKRRMQAAIREALECTGKNVRGEVAQGTVERNAGQARGAGGWRGGNAWASQRFVDADLHGALLVVADKTLVTASAQVVKQKIEAMLDRVRSRQGVVRQNDRHGVVRQKVKKGYSALR</sequence>
<feature type="region of interest" description="Disordered" evidence="1">
    <location>
        <begin position="65"/>
        <end position="118"/>
    </location>
</feature>
<gene>
    <name evidence="2" type="ORF">CAC42_2063</name>
</gene>
<reference evidence="2 3" key="1">
    <citation type="submission" date="2017-06" db="EMBL/GenBank/DDBJ databases">
        <title>Draft genome sequence of a variant of Elsinoe murrayae.</title>
        <authorList>
            <person name="Cheng Q."/>
        </authorList>
    </citation>
    <scope>NUCLEOTIDE SEQUENCE [LARGE SCALE GENOMIC DNA]</scope>
    <source>
        <strain evidence="2 3">CQ-2017a</strain>
    </source>
</reference>
<evidence type="ECO:0000313" key="2">
    <source>
        <dbReference type="EMBL" id="PNS14834.1"/>
    </source>
</evidence>
<keyword evidence="3" id="KW-1185">Reference proteome</keyword>
<protein>
    <submittedName>
        <fullName evidence="2">Uncharacterized protein</fullName>
    </submittedName>
</protein>
<dbReference type="Gene3D" id="3.30.230.10">
    <property type="match status" value="1"/>
</dbReference>